<protein>
    <submittedName>
        <fullName evidence="1">Uncharacterized protein</fullName>
    </submittedName>
</protein>
<reference evidence="1 2" key="1">
    <citation type="submission" date="2018-10" db="EMBL/GenBank/DDBJ databases">
        <title>Genomic Encyclopedia of Type Strains, Phase IV (KMG-IV): sequencing the most valuable type-strain genomes for metagenomic binning, comparative biology and taxonomic classification.</title>
        <authorList>
            <person name="Goeker M."/>
        </authorList>
    </citation>
    <scope>NUCLEOTIDE SEQUENCE [LARGE SCALE GENOMIC DNA]</scope>
    <source>
        <strain evidence="1 2">DSM 4734</strain>
    </source>
</reference>
<accession>A0A495DL95</accession>
<comment type="caution">
    <text evidence="1">The sequence shown here is derived from an EMBL/GenBank/DDBJ whole genome shotgun (WGS) entry which is preliminary data.</text>
</comment>
<dbReference type="InterPro" id="IPR045384">
    <property type="entry name" value="DUF6527"/>
</dbReference>
<name>A0A495DL95_9PROT</name>
<dbReference type="OrthoDB" id="8101392at2"/>
<dbReference type="RefSeq" id="WP_121210008.1">
    <property type="nucleotide sequence ID" value="NZ_RBIM01000002.1"/>
</dbReference>
<dbReference type="AlphaFoldDB" id="A0A495DL95"/>
<dbReference type="EMBL" id="RBIM01000002">
    <property type="protein sequence ID" value="RKR02688.1"/>
    <property type="molecule type" value="Genomic_DNA"/>
</dbReference>
<gene>
    <name evidence="1" type="ORF">C7435_0627</name>
</gene>
<evidence type="ECO:0000313" key="2">
    <source>
        <dbReference type="Proteomes" id="UP000273675"/>
    </source>
</evidence>
<organism evidence="1 2">
    <name type="scientific">Maricaulis maris</name>
    <dbReference type="NCBI Taxonomy" id="74318"/>
    <lineage>
        <taxon>Bacteria</taxon>
        <taxon>Pseudomonadati</taxon>
        <taxon>Pseudomonadota</taxon>
        <taxon>Alphaproteobacteria</taxon>
        <taxon>Maricaulales</taxon>
        <taxon>Maricaulaceae</taxon>
        <taxon>Maricaulis</taxon>
    </lineage>
</organism>
<dbReference type="Proteomes" id="UP000273675">
    <property type="component" value="Unassembled WGS sequence"/>
</dbReference>
<sequence>MIEQSRASCAAAFVPLAEWNDGGDHPPGSFTIEEMVDGTKEMLFKCPSGDGAECAIKLRPCAETPSWEFSGDLTSPTLHPSVHRQFKRRGTGALGTIWHGWLRNGEWVSC</sequence>
<dbReference type="Pfam" id="PF20137">
    <property type="entry name" value="BubE"/>
    <property type="match status" value="1"/>
</dbReference>
<evidence type="ECO:0000313" key="1">
    <source>
        <dbReference type="EMBL" id="RKR02688.1"/>
    </source>
</evidence>
<proteinExistence type="predicted"/>